<dbReference type="Pfam" id="PF00700">
    <property type="entry name" value="Flagellin_C"/>
    <property type="match status" value="1"/>
</dbReference>
<dbReference type="PANTHER" id="PTHR42792">
    <property type="entry name" value="FLAGELLIN"/>
    <property type="match status" value="1"/>
</dbReference>
<dbReference type="Gene3D" id="3.30.70.2120">
    <property type="match status" value="1"/>
</dbReference>
<dbReference type="PATRIC" id="fig|36849.3.peg.1846"/>
<dbReference type="InterPro" id="IPR042187">
    <property type="entry name" value="Flagellin_C_sub2"/>
</dbReference>
<proteinExistence type="inferred from homology"/>
<evidence type="ECO:0000256" key="3">
    <source>
        <dbReference type="ARBA" id="ARBA00023143"/>
    </source>
</evidence>
<dbReference type="InterPro" id="IPR001029">
    <property type="entry name" value="Flagellin_N"/>
</dbReference>
<dbReference type="Pfam" id="PF00669">
    <property type="entry name" value="Flagellin_N"/>
    <property type="match status" value="1"/>
</dbReference>
<dbReference type="GO" id="GO:0005576">
    <property type="term" value="C:extracellular region"/>
    <property type="evidence" value="ECO:0007669"/>
    <property type="project" value="UniProtKB-SubCell"/>
</dbReference>
<evidence type="ECO:0000256" key="2">
    <source>
        <dbReference type="ARBA" id="ARBA00020110"/>
    </source>
</evidence>
<keyword evidence="7" id="KW-0966">Cell projection</keyword>
<evidence type="ECO:0000259" key="6">
    <source>
        <dbReference type="Pfam" id="PF00700"/>
    </source>
</evidence>
<gene>
    <name evidence="7" type="primary">fliC</name>
    <name evidence="7" type="ORF">OXPF_17530</name>
</gene>
<reference evidence="7 8" key="1">
    <citation type="submission" date="2015-09" db="EMBL/GenBank/DDBJ databases">
        <title>Genome sequence of Oxobacter pfennigii DSM 3222.</title>
        <authorList>
            <person name="Poehlein A."/>
            <person name="Bengelsdorf F.R."/>
            <person name="Schiel-Bengelsdorf B."/>
            <person name="Duerre P."/>
            <person name="Daniel R."/>
        </authorList>
    </citation>
    <scope>NUCLEOTIDE SEQUENCE [LARGE SCALE GENOMIC DNA]</scope>
    <source>
        <strain evidence="7 8">DSM 3222</strain>
    </source>
</reference>
<dbReference type="Gene3D" id="1.20.1330.10">
    <property type="entry name" value="f41 fragment of flagellin, N-terminal domain"/>
    <property type="match status" value="1"/>
</dbReference>
<dbReference type="InterPro" id="IPR001492">
    <property type="entry name" value="Flagellin"/>
</dbReference>
<sequence>MIINHNLNAMNSSRMLNANNSRATKSMEKLSSGLRINRAGDDAAGLAISEKMRGQIAGLDQAANNAQDGISLIQTAEGALNETHSILQRMRELAVQASNDTNVGVDRTEIQKELNQLADEVDRIANTTEFNTQKLLNGDKVGLKAKVDGKVTYQNNSSLNITGDITISDKDLINKSGTIIITRTNGTVGASTLTVSNFHIGDPNGLGMTTASITGLNQLTFNGATLQFAIAGGNDLMDMKIGESITVSLFAMEDAETDVSKALSFQIGANSGQNMLVGIGKMDASSLGIRKGSDAVDVSDAESATAAITSINSAIEKVSAQRAQLGAYQNRLEHTINNLGTSSENLSAAESRIRDVDMAAEMSEYSKNNILAQAAQAMLAQANQQPQNVLQLLR</sequence>
<feature type="domain" description="Flagellin N-terminal" evidence="5">
    <location>
        <begin position="3"/>
        <end position="139"/>
    </location>
</feature>
<comment type="subcellular location">
    <subcellularLocation>
        <location evidence="4">Secreted</location>
    </subcellularLocation>
    <subcellularLocation>
        <location evidence="4">Bacterial flagellum</location>
    </subcellularLocation>
</comment>
<keyword evidence="3 4" id="KW-0975">Bacterial flagellum</keyword>
<evidence type="ECO:0000256" key="1">
    <source>
        <dbReference type="ARBA" id="ARBA00005709"/>
    </source>
</evidence>
<dbReference type="SUPFAM" id="SSF64518">
    <property type="entry name" value="Phase 1 flagellin"/>
    <property type="match status" value="1"/>
</dbReference>
<dbReference type="STRING" id="36849.OXPF_17530"/>
<dbReference type="AlphaFoldDB" id="A0A0P8X1H3"/>
<comment type="caution">
    <text evidence="7">The sequence shown here is derived from an EMBL/GenBank/DDBJ whole genome shotgun (WGS) entry which is preliminary data.</text>
</comment>
<protein>
    <recommendedName>
        <fullName evidence="2 4">Flagellin</fullName>
    </recommendedName>
</protein>
<evidence type="ECO:0000313" key="7">
    <source>
        <dbReference type="EMBL" id="KPU44667.1"/>
    </source>
</evidence>
<keyword evidence="7" id="KW-0282">Flagellum</keyword>
<comment type="similarity">
    <text evidence="1 4">Belongs to the bacterial flagellin family.</text>
</comment>
<dbReference type="InterPro" id="IPR046358">
    <property type="entry name" value="Flagellin_C"/>
</dbReference>
<dbReference type="PRINTS" id="PR00207">
    <property type="entry name" value="FLAGELLIN"/>
</dbReference>
<dbReference type="GO" id="GO:0009288">
    <property type="term" value="C:bacterial-type flagellum"/>
    <property type="evidence" value="ECO:0007669"/>
    <property type="project" value="UniProtKB-SubCell"/>
</dbReference>
<keyword evidence="4" id="KW-0964">Secreted</keyword>
<evidence type="ECO:0000313" key="8">
    <source>
        <dbReference type="Proteomes" id="UP000050326"/>
    </source>
</evidence>
<organism evidence="7 8">
    <name type="scientific">Oxobacter pfennigii</name>
    <dbReference type="NCBI Taxonomy" id="36849"/>
    <lineage>
        <taxon>Bacteria</taxon>
        <taxon>Bacillati</taxon>
        <taxon>Bacillota</taxon>
        <taxon>Clostridia</taxon>
        <taxon>Eubacteriales</taxon>
        <taxon>Clostridiaceae</taxon>
        <taxon>Oxobacter</taxon>
    </lineage>
</organism>
<evidence type="ECO:0000259" key="5">
    <source>
        <dbReference type="Pfam" id="PF00669"/>
    </source>
</evidence>
<dbReference type="PANTHER" id="PTHR42792:SF2">
    <property type="entry name" value="FLAGELLIN"/>
    <property type="match status" value="1"/>
</dbReference>
<dbReference type="GO" id="GO:0005198">
    <property type="term" value="F:structural molecule activity"/>
    <property type="evidence" value="ECO:0007669"/>
    <property type="project" value="UniProtKB-UniRule"/>
</dbReference>
<feature type="domain" description="Flagellin C-terminal" evidence="6">
    <location>
        <begin position="309"/>
        <end position="393"/>
    </location>
</feature>
<keyword evidence="7" id="KW-0969">Cilium</keyword>
<dbReference type="Gene3D" id="6.10.10.10">
    <property type="entry name" value="Flagellar export chaperone, C-terminal domain"/>
    <property type="match status" value="1"/>
</dbReference>
<dbReference type="EMBL" id="LKET01000029">
    <property type="protein sequence ID" value="KPU44667.1"/>
    <property type="molecule type" value="Genomic_DNA"/>
</dbReference>
<dbReference type="RefSeq" id="WP_054874806.1">
    <property type="nucleotide sequence ID" value="NZ_LKET01000029.1"/>
</dbReference>
<comment type="function">
    <text evidence="4">Flagellin is the subunit protein which polymerizes to form the filaments of bacterial flagella.</text>
</comment>
<evidence type="ECO:0000256" key="4">
    <source>
        <dbReference type="RuleBase" id="RU362073"/>
    </source>
</evidence>
<dbReference type="Proteomes" id="UP000050326">
    <property type="component" value="Unassembled WGS sequence"/>
</dbReference>
<name>A0A0P8X1H3_9CLOT</name>
<keyword evidence="8" id="KW-1185">Reference proteome</keyword>
<accession>A0A0P8X1H3</accession>
<dbReference type="OrthoDB" id="9796789at2"/>